<dbReference type="InterPro" id="IPR050745">
    <property type="entry name" value="Multifunctional_regulatory"/>
</dbReference>
<feature type="repeat" description="ANK" evidence="3">
    <location>
        <begin position="148"/>
        <end position="180"/>
    </location>
</feature>
<dbReference type="AlphaFoldDB" id="A0AAV2Z8K7"/>
<feature type="compositionally biased region" description="Basic and acidic residues" evidence="4">
    <location>
        <begin position="368"/>
        <end position="392"/>
    </location>
</feature>
<evidence type="ECO:0000313" key="5">
    <source>
        <dbReference type="EMBL" id="DBA03278.1"/>
    </source>
</evidence>
<gene>
    <name evidence="5" type="ORF">N0F65_011637</name>
</gene>
<evidence type="ECO:0000256" key="4">
    <source>
        <dbReference type="SAM" id="MobiDB-lite"/>
    </source>
</evidence>
<keyword evidence="2 3" id="KW-0040">ANK repeat</keyword>
<dbReference type="InterPro" id="IPR036034">
    <property type="entry name" value="PDZ_sf"/>
</dbReference>
<feature type="compositionally biased region" description="Low complexity" evidence="4">
    <location>
        <begin position="25"/>
        <end position="40"/>
    </location>
</feature>
<dbReference type="PANTHER" id="PTHR24189">
    <property type="entry name" value="MYOTROPHIN"/>
    <property type="match status" value="1"/>
</dbReference>
<feature type="region of interest" description="Disordered" evidence="4">
    <location>
        <begin position="1"/>
        <end position="59"/>
    </location>
</feature>
<proteinExistence type="predicted"/>
<accession>A0AAV2Z8K7</accession>
<evidence type="ECO:0000313" key="6">
    <source>
        <dbReference type="Proteomes" id="UP001146120"/>
    </source>
</evidence>
<feature type="compositionally biased region" description="Low complexity" evidence="4">
    <location>
        <begin position="349"/>
        <end position="367"/>
    </location>
</feature>
<protein>
    <submittedName>
        <fullName evidence="5">Uncharacterized protein</fullName>
    </submittedName>
</protein>
<dbReference type="SUPFAM" id="SSF50156">
    <property type="entry name" value="PDZ domain-like"/>
    <property type="match status" value="1"/>
</dbReference>
<dbReference type="SMART" id="SM00248">
    <property type="entry name" value="ANK"/>
    <property type="match status" value="3"/>
</dbReference>
<dbReference type="Gene3D" id="1.25.40.20">
    <property type="entry name" value="Ankyrin repeat-containing domain"/>
    <property type="match status" value="1"/>
</dbReference>
<dbReference type="PROSITE" id="PS50088">
    <property type="entry name" value="ANK_REPEAT"/>
    <property type="match status" value="1"/>
</dbReference>
<keyword evidence="1" id="KW-0677">Repeat</keyword>
<name>A0AAV2Z8K7_9STRA</name>
<evidence type="ECO:0000256" key="1">
    <source>
        <dbReference type="ARBA" id="ARBA00022737"/>
    </source>
</evidence>
<feature type="region of interest" description="Disordered" evidence="4">
    <location>
        <begin position="349"/>
        <end position="418"/>
    </location>
</feature>
<keyword evidence="6" id="KW-1185">Reference proteome</keyword>
<dbReference type="Proteomes" id="UP001146120">
    <property type="component" value="Unassembled WGS sequence"/>
</dbReference>
<dbReference type="EMBL" id="DAKRPA010000021">
    <property type="protein sequence ID" value="DBA03278.1"/>
    <property type="molecule type" value="Genomic_DNA"/>
</dbReference>
<evidence type="ECO:0000256" key="3">
    <source>
        <dbReference type="PROSITE-ProRule" id="PRU00023"/>
    </source>
</evidence>
<feature type="compositionally biased region" description="Basic and acidic residues" evidence="4">
    <location>
        <begin position="1"/>
        <end position="18"/>
    </location>
</feature>
<feature type="compositionally biased region" description="Acidic residues" evidence="4">
    <location>
        <begin position="393"/>
        <end position="408"/>
    </location>
</feature>
<dbReference type="InterPro" id="IPR002110">
    <property type="entry name" value="Ankyrin_rpt"/>
</dbReference>
<reference evidence="5" key="2">
    <citation type="journal article" date="2023" name="Microbiol Resour">
        <title>Decontamination and Annotation of the Draft Genome Sequence of the Oomycete Lagenidium giganteum ARSEF 373.</title>
        <authorList>
            <person name="Morgan W.R."/>
            <person name="Tartar A."/>
        </authorList>
    </citation>
    <scope>NUCLEOTIDE SEQUENCE</scope>
    <source>
        <strain evidence="5">ARSEF 373</strain>
    </source>
</reference>
<evidence type="ECO:0000256" key="2">
    <source>
        <dbReference type="ARBA" id="ARBA00023043"/>
    </source>
</evidence>
<sequence length="558" mass="61428">MGDTEEKEHETEEQRLSDGSDGLRSVSSSVAGAASSPSLSDDLNVAPTPSQRRQSRALGLGWPKAVRNNTSINRIMQAALLKTLIHAIRSGSVEGVRVAIERGVAIDYVDNKQRNLIMFATKCDTDSRLRIVIILADAGCDINHSDHTGWSCLHYACANGAQDVAVELVRRGARADMNPYGYGPEDFITAKVARAKSLLQHTEQLQHETNVKLCWEYFRRQAEKSGYAVKCESHCDLGKPLKVAFEAPAGHSTLDRIRVIDLNSDTPLWLQVSKNFSIPPGDVGTITLDAETLDRPSLYRIFYEKYEPTPVILPPEVTENNLCIKNLDTGSTVSMGSVNELVLNELHSARSSRSSRSSRGSKHFSSSTREDNEPRKSIEMRRKSTTRRREVAESEGGEVDDSEEESECDYPPIPERTSFTEPVVHPAVTSITGVYKTVAMATVSVSTLERKNANEYEIVVKNPGPIGLHLEPMSDASKRLIVRRSSGQAAAVSPGDLLVAIGSSNIEHAGLKHTLWELNEAERPIVLRFRRGNNTEKRSLFATIRRFSGSKPVAAIAV</sequence>
<reference evidence="5" key="1">
    <citation type="submission" date="2022-11" db="EMBL/GenBank/DDBJ databases">
        <authorList>
            <person name="Morgan W.R."/>
            <person name="Tartar A."/>
        </authorList>
    </citation>
    <scope>NUCLEOTIDE SEQUENCE</scope>
    <source>
        <strain evidence="5">ARSEF 373</strain>
    </source>
</reference>
<dbReference type="SUPFAM" id="SSF48403">
    <property type="entry name" value="Ankyrin repeat"/>
    <property type="match status" value="1"/>
</dbReference>
<dbReference type="Pfam" id="PF12796">
    <property type="entry name" value="Ank_2"/>
    <property type="match status" value="1"/>
</dbReference>
<dbReference type="PANTHER" id="PTHR24189:SF50">
    <property type="entry name" value="ANKYRIN REPEAT AND SOCS BOX PROTEIN 2"/>
    <property type="match status" value="1"/>
</dbReference>
<organism evidence="5 6">
    <name type="scientific">Lagenidium giganteum</name>
    <dbReference type="NCBI Taxonomy" id="4803"/>
    <lineage>
        <taxon>Eukaryota</taxon>
        <taxon>Sar</taxon>
        <taxon>Stramenopiles</taxon>
        <taxon>Oomycota</taxon>
        <taxon>Peronosporomycetes</taxon>
        <taxon>Pythiales</taxon>
        <taxon>Pythiaceae</taxon>
    </lineage>
</organism>
<dbReference type="InterPro" id="IPR036770">
    <property type="entry name" value="Ankyrin_rpt-contain_sf"/>
</dbReference>
<comment type="caution">
    <text evidence="5">The sequence shown here is derived from an EMBL/GenBank/DDBJ whole genome shotgun (WGS) entry which is preliminary data.</text>
</comment>